<dbReference type="EMBL" id="BLLK01000069">
    <property type="protein sequence ID" value="GFH60766.1"/>
    <property type="molecule type" value="Genomic_DNA"/>
</dbReference>
<proteinExistence type="predicted"/>
<protein>
    <recommendedName>
        <fullName evidence="1">TLDc domain-containing protein</fullName>
    </recommendedName>
</protein>
<gene>
    <name evidence="2" type="ORF">CTEN210_17242</name>
</gene>
<organism evidence="2 3">
    <name type="scientific">Chaetoceros tenuissimus</name>
    <dbReference type="NCBI Taxonomy" id="426638"/>
    <lineage>
        <taxon>Eukaryota</taxon>
        <taxon>Sar</taxon>
        <taxon>Stramenopiles</taxon>
        <taxon>Ochrophyta</taxon>
        <taxon>Bacillariophyta</taxon>
        <taxon>Coscinodiscophyceae</taxon>
        <taxon>Chaetocerotophycidae</taxon>
        <taxon>Chaetocerotales</taxon>
        <taxon>Chaetocerotaceae</taxon>
        <taxon>Chaetoceros</taxon>
    </lineage>
</organism>
<comment type="caution">
    <text evidence="2">The sequence shown here is derived from an EMBL/GenBank/DDBJ whole genome shotgun (WGS) entry which is preliminary data.</text>
</comment>
<dbReference type="Proteomes" id="UP001054902">
    <property type="component" value="Unassembled WGS sequence"/>
</dbReference>
<dbReference type="InterPro" id="IPR006571">
    <property type="entry name" value="TLDc_dom"/>
</dbReference>
<reference evidence="2 3" key="1">
    <citation type="journal article" date="2021" name="Sci. Rep.">
        <title>The genome of the diatom Chaetoceros tenuissimus carries an ancient integrated fragment of an extant virus.</title>
        <authorList>
            <person name="Hongo Y."/>
            <person name="Kimura K."/>
            <person name="Takaki Y."/>
            <person name="Yoshida Y."/>
            <person name="Baba S."/>
            <person name="Kobayashi G."/>
            <person name="Nagasaki K."/>
            <person name="Hano T."/>
            <person name="Tomaru Y."/>
        </authorList>
    </citation>
    <scope>NUCLEOTIDE SEQUENCE [LARGE SCALE GENOMIC DNA]</scope>
    <source>
        <strain evidence="2 3">NIES-3715</strain>
    </source>
</reference>
<dbReference type="Pfam" id="PF07534">
    <property type="entry name" value="TLD"/>
    <property type="match status" value="1"/>
</dbReference>
<feature type="domain" description="TLDc" evidence="1">
    <location>
        <begin position="236"/>
        <end position="340"/>
    </location>
</feature>
<name>A0AAD3HEW1_9STRA</name>
<dbReference type="AlphaFoldDB" id="A0AAD3HEW1"/>
<evidence type="ECO:0000259" key="1">
    <source>
        <dbReference type="Pfam" id="PF07534"/>
    </source>
</evidence>
<sequence length="368" mass="40810">MTSVEQIKVWTEKFGFDEGEVEILLRCHNSLANPKDREGSFLNLLAHSFPYVFFFLPRDEIKNRINLVENHILPKAFGEKLKKAIFPAKGDESEAEAIELLLKGVADCCKGDADETLGVLFDCSKGPDDTVDPKDIIQLSYQLSISSEVLVSPNIDENRVLTLSQHPLVLHGLTNSLSDAATKRGGKVTKQVFVEWSKRCVPHLGAVLQGFIYNLVFHGKSSHSQTPPFTNPELLDSSNIFNENNAGNLFAISCMSPDLGGKWRRLFSSMEPAVDLHDLETAISSYVGPSIFVIKTDSDHLIGGVAESGWKFGYFMFEIEPFARIHHATGGTRKYFIRHNVEHQSTAHGLVPGPTIYVQDRSNGSLGH</sequence>
<evidence type="ECO:0000313" key="2">
    <source>
        <dbReference type="EMBL" id="GFH60766.1"/>
    </source>
</evidence>
<evidence type="ECO:0000313" key="3">
    <source>
        <dbReference type="Proteomes" id="UP001054902"/>
    </source>
</evidence>
<keyword evidence="3" id="KW-1185">Reference proteome</keyword>
<accession>A0AAD3HEW1</accession>